<name>A0A5B7C088_DAVIN</name>
<dbReference type="PANTHER" id="PTHR31636">
    <property type="entry name" value="OSJNBA0084A10.13 PROTEIN-RELATED"/>
    <property type="match status" value="1"/>
</dbReference>
<keyword evidence="1" id="KW-0805">Transcription regulation</keyword>
<dbReference type="AlphaFoldDB" id="A0A5B7C088"/>
<proteinExistence type="inferred from homology"/>
<dbReference type="PROSITE" id="PS50985">
    <property type="entry name" value="GRAS"/>
    <property type="match status" value="1"/>
</dbReference>
<sequence length="103" mass="11949">MNPRVVTVAEREANHNHPIFLQRFVQAVDHYVVVFDLLEATLPPNSRERLAVKQVWLGREIADIVVTEVDNQIEQHERFRSWKVRLRSSGFNIPYLGGSTSPR</sequence>
<comment type="caution">
    <text evidence="3">Lacks conserved residue(s) required for the propagation of feature annotation.</text>
</comment>
<dbReference type="InterPro" id="IPR005202">
    <property type="entry name" value="TF_GRAS"/>
</dbReference>
<reference evidence="4" key="1">
    <citation type="submission" date="2019-08" db="EMBL/GenBank/DDBJ databases">
        <title>Reference gene set and small RNA set construction with multiple tissues from Davidia involucrata Baill.</title>
        <authorList>
            <person name="Yang H."/>
            <person name="Zhou C."/>
            <person name="Li G."/>
            <person name="Wang J."/>
            <person name="Gao P."/>
            <person name="Wang M."/>
            <person name="Wang R."/>
            <person name="Zhao Y."/>
        </authorList>
    </citation>
    <scope>NUCLEOTIDE SEQUENCE</scope>
    <source>
        <tissue evidence="4">Mixed with DoveR01_LX</tissue>
    </source>
</reference>
<dbReference type="Pfam" id="PF03514">
    <property type="entry name" value="GRAS"/>
    <property type="match status" value="1"/>
</dbReference>
<accession>A0A5B7C088</accession>
<evidence type="ECO:0000256" key="2">
    <source>
        <dbReference type="ARBA" id="ARBA00023163"/>
    </source>
</evidence>
<dbReference type="EMBL" id="GHES01043696">
    <property type="protein sequence ID" value="MPA74255.1"/>
    <property type="molecule type" value="Transcribed_RNA"/>
</dbReference>
<gene>
    <name evidence="4" type="ORF">Din_043696</name>
</gene>
<keyword evidence="2" id="KW-0804">Transcription</keyword>
<evidence type="ECO:0000256" key="1">
    <source>
        <dbReference type="ARBA" id="ARBA00023015"/>
    </source>
</evidence>
<evidence type="ECO:0000256" key="3">
    <source>
        <dbReference type="PROSITE-ProRule" id="PRU01191"/>
    </source>
</evidence>
<organism evidence="4">
    <name type="scientific">Davidia involucrata</name>
    <name type="common">Dove tree</name>
    <dbReference type="NCBI Taxonomy" id="16924"/>
    <lineage>
        <taxon>Eukaryota</taxon>
        <taxon>Viridiplantae</taxon>
        <taxon>Streptophyta</taxon>
        <taxon>Embryophyta</taxon>
        <taxon>Tracheophyta</taxon>
        <taxon>Spermatophyta</taxon>
        <taxon>Magnoliopsida</taxon>
        <taxon>eudicotyledons</taxon>
        <taxon>Gunneridae</taxon>
        <taxon>Pentapetalae</taxon>
        <taxon>asterids</taxon>
        <taxon>Cornales</taxon>
        <taxon>Nyssaceae</taxon>
        <taxon>Davidia</taxon>
    </lineage>
</organism>
<comment type="similarity">
    <text evidence="3">Belongs to the GRAS family.</text>
</comment>
<feature type="region of interest" description="SAW" evidence="3">
    <location>
        <begin position="66"/>
        <end position="103"/>
    </location>
</feature>
<protein>
    <submittedName>
        <fullName evidence="4">Putative scarecrow-like protein 18</fullName>
    </submittedName>
</protein>
<evidence type="ECO:0000313" key="4">
    <source>
        <dbReference type="EMBL" id="MPA74255.1"/>
    </source>
</evidence>